<dbReference type="SMART" id="SM00411">
    <property type="entry name" value="BHL"/>
    <property type="match status" value="1"/>
</dbReference>
<dbReference type="PANTHER" id="PTHR33175">
    <property type="entry name" value="DNA-BINDING PROTEIN HU"/>
    <property type="match status" value="1"/>
</dbReference>
<gene>
    <name evidence="5" type="ORF">FH603_5735</name>
</gene>
<keyword evidence="2" id="KW-0226">DNA condensation</keyword>
<proteinExistence type="inferred from homology"/>
<dbReference type="InterPro" id="IPR000119">
    <property type="entry name" value="Hist_DNA-bd"/>
</dbReference>
<name>A0ABR6WF73_9BACT</name>
<dbReference type="InterPro" id="IPR010992">
    <property type="entry name" value="IHF-like_DNA-bd_dom_sf"/>
</dbReference>
<dbReference type="RefSeq" id="WP_186742407.1">
    <property type="nucleotide sequence ID" value="NZ_VFIA01000091.1"/>
</dbReference>
<keyword evidence="6" id="KW-1185">Reference proteome</keyword>
<keyword evidence="3 5" id="KW-0238">DNA-binding</keyword>
<evidence type="ECO:0000313" key="5">
    <source>
        <dbReference type="EMBL" id="MBC3795200.1"/>
    </source>
</evidence>
<dbReference type="Pfam" id="PF00216">
    <property type="entry name" value="Bac_DNA_binding"/>
    <property type="match status" value="1"/>
</dbReference>
<accession>A0ABR6WF73</accession>
<comment type="similarity">
    <text evidence="1 4">Belongs to the bacterial histone-like protein family.</text>
</comment>
<dbReference type="Gene3D" id="4.10.520.10">
    <property type="entry name" value="IHF-like DNA-binding proteins"/>
    <property type="match status" value="1"/>
</dbReference>
<dbReference type="EMBL" id="VFIA01000091">
    <property type="protein sequence ID" value="MBC3795200.1"/>
    <property type="molecule type" value="Genomic_DNA"/>
</dbReference>
<comment type="caution">
    <text evidence="5">The sequence shown here is derived from an EMBL/GenBank/DDBJ whole genome shotgun (WGS) entry which is preliminary data.</text>
</comment>
<organism evidence="5 6">
    <name type="scientific">Spirosoma utsteinense</name>
    <dbReference type="NCBI Taxonomy" id="2585773"/>
    <lineage>
        <taxon>Bacteria</taxon>
        <taxon>Pseudomonadati</taxon>
        <taxon>Bacteroidota</taxon>
        <taxon>Cytophagia</taxon>
        <taxon>Cytophagales</taxon>
        <taxon>Cytophagaceae</taxon>
        <taxon>Spirosoma</taxon>
    </lineage>
</organism>
<dbReference type="PANTHER" id="PTHR33175:SF3">
    <property type="entry name" value="DNA-BINDING PROTEIN HU-BETA"/>
    <property type="match status" value="1"/>
</dbReference>
<protein>
    <submittedName>
        <fullName evidence="5">DNA-binding protein HU-beta</fullName>
    </submittedName>
</protein>
<evidence type="ECO:0000256" key="1">
    <source>
        <dbReference type="ARBA" id="ARBA00010529"/>
    </source>
</evidence>
<evidence type="ECO:0000313" key="6">
    <source>
        <dbReference type="Proteomes" id="UP000700732"/>
    </source>
</evidence>
<dbReference type="CDD" id="cd13836">
    <property type="entry name" value="IHF_B"/>
    <property type="match status" value="1"/>
</dbReference>
<evidence type="ECO:0000256" key="4">
    <source>
        <dbReference type="RuleBase" id="RU003939"/>
    </source>
</evidence>
<dbReference type="Proteomes" id="UP000700732">
    <property type="component" value="Unassembled WGS sequence"/>
</dbReference>
<evidence type="ECO:0000256" key="3">
    <source>
        <dbReference type="ARBA" id="ARBA00023125"/>
    </source>
</evidence>
<dbReference type="SUPFAM" id="SSF47729">
    <property type="entry name" value="IHF-like DNA-binding proteins"/>
    <property type="match status" value="1"/>
</dbReference>
<reference evidence="5 6" key="1">
    <citation type="submission" date="2019-06" db="EMBL/GenBank/DDBJ databases">
        <title>Spirosoma utsteinense sp. nov. isolated from Antarctic ice-free soils.</title>
        <authorList>
            <person name="Tahon G."/>
        </authorList>
    </citation>
    <scope>NUCLEOTIDE SEQUENCE [LARGE SCALE GENOMIC DNA]</scope>
    <source>
        <strain evidence="5 6">LMG 31447</strain>
    </source>
</reference>
<evidence type="ECO:0000256" key="2">
    <source>
        <dbReference type="ARBA" id="ARBA00023067"/>
    </source>
</evidence>
<dbReference type="GO" id="GO:0003677">
    <property type="term" value="F:DNA binding"/>
    <property type="evidence" value="ECO:0007669"/>
    <property type="project" value="UniProtKB-KW"/>
</dbReference>
<sequence length="103" mass="11385">MTKQDVINQVSEKTGLDSLTSRSIIESFFEVVTDALIEGNPIYIRTFGSFILKQRASKVGRNISQNTAVTIAAHVVPSFKPSLDFTNQVRAQGMAVEKKKVKL</sequence>